<protein>
    <submittedName>
        <fullName evidence="1">Uncharacterized protein</fullName>
    </submittedName>
</protein>
<sequence length="1526" mass="166005">MQSTENHTAGLLVTETLSDIILSTAKVLPPVPSRPCGALRGLHDVVRIIGGIAAGARLNHDILRKSASLNPTSLASLCLHECRRVLGDPLGSQREQIILEERLASITAYHFNVGGSAWDCKALFRDPERPLVFVDLPQSHQQQGEVMKTGFDDPIDVKSRREICRSATQLRSILDFHASSHSTSTQGIQHSEVGEDSIGRVPPVNKNTLIAGDGALRVAGVLHALHRQRHMFLIGKPGDQRPAMISLASHIAGLGLVVARGASNEEEFGKHILVALRHAVLTAAKAAAHDPNGPRRKTSKIVVLINDESLAACRSGERSVFQLGSTDNLNISLDVLQAIVRDGDVDGKLFSAYSKATDKEIKDAFHAASSLLAGREGSVTCVGACSSEYTDGNFPVSIRSAIAASTLRSVSIAIALESDSHASLLQHIRLGYPALAALFQMNYHCLDQADKCVASMEHVLRRRLAQLQLDTEFMTVPVNEITSLCCAAFAALDTMPSKETLPSLLMDVADSTPTIAMNWYQGLQSRRRGLLTASDGYQSLVEALPLEMPDLPSDSSGATTTERILCLLSIEAADWSRQLGLIDKRIQSLFADAMMHAIDVRLATGQHSLQGRLSTCAAAKRCLNLTGLSADSFELNGATITYPYEAAVHAKLADVVTERLVFRYANAHPDNELLVSTWRAQGCLPRGISTASLALATVHSLRWPLIIDPDGICTRWIRSAECSAESEFVEVTPATALCARRVLRNSIIRERSLLMNVDKIPVCCSDSTVFEDSLTLQKSVHITSFPGTIGFRLYCVASTSSTVLTNVAITMFNVIVFFIDDVSLRTSLGLSAAATIFHDFETMLNSSFYSVCRATASVSVAENALARVLGVVFNDSECKPPCYKSHASPAVNTSQVFSLVKELDDALVKSRPVTATDTSASLEKGILIAFLENAICALPHESISLFTIEIFRCCAIQRKLVTMDLALGDTFTKATALNHAVSTSRRWQLLADGGMESPSQPSKLPTYAKAFMAQFAEILTASLLLLRLACLPHEAQGTARGIVRDAYDKLTASSHVIQESKERVNLDDLTTHKLNRALSVISGPLSAKKVAGASLLNLLLIGDGFTQDDSIHEDSIFSFVRGLADGTSAPQPGHTVGSPISSNLPDPFDSLASNYRIRIELQFKFNASSGIYGNAEARVLYRALMMRLPQRLELDVIGRCIANPRLDAWLRSLQERVEYLPPFLATDDVAISPGSILAEGFLLFHVSRRLASEVLVTNKNASFFHNSGVAPLLLLSPGPRRSSNLSLKEQPDLNKAVECPVYSYRQSVFIRLLTAHLPAALGPEVCSERTAYLLSGIAPSRYTSLTSLRFTVQWIYASLVAHLYLLYEDTRMRYPLLSFSCTLLVTEESGGCIGSSPLSVARSPPVGRAVARDRWTMLETQHAEISSDQWDQRIGFLDNIYFVLYMYSEGAYIPLQLAPPAGTSWRAREAVGRFAWLNEQQMVGGLLPTGAEPLRVDPERLAPPTAALSPLTSLFTQTWGSPVFFF</sequence>
<proteinExistence type="predicted"/>
<reference evidence="1 2" key="1">
    <citation type="journal article" date="2011" name="Proc. Natl. Acad. Sci. U.S.A.">
        <title>Niche of harmful alga Aureococcus anophagefferens revealed through ecogenomics.</title>
        <authorList>
            <person name="Gobler C.J."/>
            <person name="Berry D.L."/>
            <person name="Dyhrman S.T."/>
            <person name="Wilhelm S.W."/>
            <person name="Salamov A."/>
            <person name="Lobanov A.V."/>
            <person name="Zhang Y."/>
            <person name="Collier J.L."/>
            <person name="Wurch L.L."/>
            <person name="Kustka A.B."/>
            <person name="Dill B.D."/>
            <person name="Shah M."/>
            <person name="VerBerkmoes N.C."/>
            <person name="Kuo A."/>
            <person name="Terry A."/>
            <person name="Pangilinan J."/>
            <person name="Lindquist E.A."/>
            <person name="Lucas S."/>
            <person name="Paulsen I.T."/>
            <person name="Hattenrath-Lehmann T.K."/>
            <person name="Talmage S.C."/>
            <person name="Walker E.A."/>
            <person name="Koch F."/>
            <person name="Burson A.M."/>
            <person name="Marcoval M.A."/>
            <person name="Tang Y.Z."/>
            <person name="Lecleir G.R."/>
            <person name="Coyne K.J."/>
            <person name="Berg G.M."/>
            <person name="Bertrand E.M."/>
            <person name="Saito M.A."/>
            <person name="Gladyshev V.N."/>
            <person name="Grigoriev I.V."/>
        </authorList>
    </citation>
    <scope>NUCLEOTIDE SEQUENCE [LARGE SCALE GENOMIC DNA]</scope>
    <source>
        <strain evidence="2">CCMP 1984</strain>
    </source>
</reference>
<dbReference type="KEGG" id="aaf:AURANDRAFT_66584"/>
<dbReference type="PANTHER" id="PTHR10676:SF339">
    <property type="entry name" value="DYNEIN AXONEMAL HEAVY CHAIN 6"/>
    <property type="match status" value="1"/>
</dbReference>
<dbReference type="RefSeq" id="XP_009040136.1">
    <property type="nucleotide sequence ID" value="XM_009041888.1"/>
</dbReference>
<organism evidence="2">
    <name type="scientific">Aureococcus anophagefferens</name>
    <name type="common">Harmful bloom alga</name>
    <dbReference type="NCBI Taxonomy" id="44056"/>
    <lineage>
        <taxon>Eukaryota</taxon>
        <taxon>Sar</taxon>
        <taxon>Stramenopiles</taxon>
        <taxon>Ochrophyta</taxon>
        <taxon>Pelagophyceae</taxon>
        <taxon>Pelagomonadales</taxon>
        <taxon>Pelagomonadaceae</taxon>
        <taxon>Aureococcus</taxon>
    </lineage>
</organism>
<dbReference type="InterPro" id="IPR026983">
    <property type="entry name" value="DHC"/>
</dbReference>
<gene>
    <name evidence="1" type="ORF">AURANDRAFT_66584</name>
</gene>
<dbReference type="GO" id="GO:0097729">
    <property type="term" value="C:9+2 motile cilium"/>
    <property type="evidence" value="ECO:0007669"/>
    <property type="project" value="TreeGrafter"/>
</dbReference>
<dbReference type="GO" id="GO:0051959">
    <property type="term" value="F:dynein light intermediate chain binding"/>
    <property type="evidence" value="ECO:0007669"/>
    <property type="project" value="InterPro"/>
</dbReference>
<dbReference type="EMBL" id="GL833143">
    <property type="protein sequence ID" value="EGB05235.1"/>
    <property type="molecule type" value="Genomic_DNA"/>
</dbReference>
<dbReference type="GO" id="GO:0045505">
    <property type="term" value="F:dynein intermediate chain binding"/>
    <property type="evidence" value="ECO:0007669"/>
    <property type="project" value="InterPro"/>
</dbReference>
<dbReference type="InterPro" id="IPR027417">
    <property type="entry name" value="P-loop_NTPase"/>
</dbReference>
<dbReference type="InParanoid" id="F0YI37"/>
<evidence type="ECO:0000313" key="2">
    <source>
        <dbReference type="Proteomes" id="UP000002729"/>
    </source>
</evidence>
<accession>F0YI37</accession>
<dbReference type="GO" id="GO:0030286">
    <property type="term" value="C:dynein complex"/>
    <property type="evidence" value="ECO:0007669"/>
    <property type="project" value="InterPro"/>
</dbReference>
<keyword evidence="2" id="KW-1185">Reference proteome</keyword>
<dbReference type="GO" id="GO:0008569">
    <property type="term" value="F:minus-end-directed microtubule motor activity"/>
    <property type="evidence" value="ECO:0007669"/>
    <property type="project" value="TreeGrafter"/>
</dbReference>
<dbReference type="Gene3D" id="3.40.50.300">
    <property type="entry name" value="P-loop containing nucleotide triphosphate hydrolases"/>
    <property type="match status" value="1"/>
</dbReference>
<dbReference type="PANTHER" id="PTHR10676">
    <property type="entry name" value="DYNEIN HEAVY CHAIN FAMILY PROTEIN"/>
    <property type="match status" value="1"/>
</dbReference>
<dbReference type="GO" id="GO:0060294">
    <property type="term" value="P:cilium movement involved in cell motility"/>
    <property type="evidence" value="ECO:0007669"/>
    <property type="project" value="TreeGrafter"/>
</dbReference>
<dbReference type="GeneID" id="20225868"/>
<evidence type="ECO:0000313" key="1">
    <source>
        <dbReference type="EMBL" id="EGB05235.1"/>
    </source>
</evidence>
<dbReference type="Proteomes" id="UP000002729">
    <property type="component" value="Unassembled WGS sequence"/>
</dbReference>
<name>F0YI37_AURAN</name>